<feature type="transmembrane region" description="Helical" evidence="1">
    <location>
        <begin position="16"/>
        <end position="36"/>
    </location>
</feature>
<keyword evidence="1" id="KW-0812">Transmembrane</keyword>
<evidence type="ECO:0000313" key="3">
    <source>
        <dbReference type="EMBL" id="UJG40120.1"/>
    </source>
</evidence>
<organism evidence="3">
    <name type="scientific">Candidatus Heimdallarchaeum aukensis</name>
    <dbReference type="NCBI Taxonomy" id="2876573"/>
    <lineage>
        <taxon>Archaea</taxon>
        <taxon>Promethearchaeati</taxon>
        <taxon>Candidatus Heimdallarchaeota</taxon>
        <taxon>Candidatus Heimdallarchaeia (ex Rinke et al. 2021) (nom. nud.)</taxon>
        <taxon>Candidatus Heimdallarchaeales</taxon>
        <taxon>Candidatus Heimdallarchaeaceae</taxon>
        <taxon>Candidatus Heimdallarchaeum</taxon>
    </lineage>
</organism>
<feature type="domain" description="Zinc-ribbon" evidence="2">
    <location>
        <begin position="167"/>
        <end position="189"/>
    </location>
</feature>
<keyword evidence="1" id="KW-1133">Transmembrane helix</keyword>
<dbReference type="AlphaFoldDB" id="A0A9Y1FKB6"/>
<dbReference type="Proteomes" id="UP001201020">
    <property type="component" value="Chromosome"/>
</dbReference>
<sequence length="191" mass="22157">MTKVRYYYKKSYKGNYSALSTALFFTSVGILSLIFQKMNIDFIGLRNWGYWLFIPAFFMFTGTISEMINDNRMRNAVLAYISTQTSNKIRIETMSKELGIRENELIRILFHLRIKGKLQYKYDAQSGEVLLGENVQYQKSDVFSKIPTKHHAEQIAASLDNTKIEYYCPFCGHKNPEDAQFCINCGSKLAF</sequence>
<feature type="transmembrane region" description="Helical" evidence="1">
    <location>
        <begin position="48"/>
        <end position="68"/>
    </location>
</feature>
<protein>
    <submittedName>
        <fullName evidence="3">Zinc-ribbon domain-containing protein</fullName>
    </submittedName>
</protein>
<dbReference type="EMBL" id="CP084166">
    <property type="protein sequence ID" value="UJG40120.1"/>
    <property type="molecule type" value="Genomic_DNA"/>
</dbReference>
<accession>A0A9Y1FKB6</accession>
<reference evidence="3" key="1">
    <citation type="journal article" date="2022" name="Nat. Microbiol.">
        <title>Unique mobile elements and scalable gene flow at the prokaryote-eukaryote boundary revealed by circularized Asgard archaea genomes.</title>
        <authorList>
            <person name="Wu F."/>
            <person name="Speth D.R."/>
            <person name="Philosof A."/>
            <person name="Cremiere A."/>
            <person name="Narayanan A."/>
            <person name="Barco R.A."/>
            <person name="Connon S.A."/>
            <person name="Amend J.P."/>
            <person name="Antoshechkin I.A."/>
            <person name="Orphan V.J."/>
        </authorList>
    </citation>
    <scope>NUCLEOTIDE SEQUENCE</scope>
    <source>
        <strain evidence="3">PM71</strain>
    </source>
</reference>
<keyword evidence="1" id="KW-0472">Membrane</keyword>
<gene>
    <name evidence="3" type="ORF">K9W45_09760</name>
</gene>
<dbReference type="Pfam" id="PF13240">
    <property type="entry name" value="Zn_Ribbon_1"/>
    <property type="match status" value="1"/>
</dbReference>
<evidence type="ECO:0000256" key="1">
    <source>
        <dbReference type="SAM" id="Phobius"/>
    </source>
</evidence>
<dbReference type="InterPro" id="IPR026870">
    <property type="entry name" value="Zinc_ribbon_dom"/>
</dbReference>
<name>A0A9Y1FKB6_9ARCH</name>
<evidence type="ECO:0000259" key="2">
    <source>
        <dbReference type="Pfam" id="PF13240"/>
    </source>
</evidence>
<proteinExistence type="predicted"/>